<dbReference type="InterPro" id="IPR013783">
    <property type="entry name" value="Ig-like_fold"/>
</dbReference>
<evidence type="ECO:0000256" key="3">
    <source>
        <dbReference type="ARBA" id="ARBA00022729"/>
    </source>
</evidence>
<dbReference type="InterPro" id="IPR050504">
    <property type="entry name" value="IgSF_BTN/MOG"/>
</dbReference>
<reference evidence="12 13" key="1">
    <citation type="submission" date="2013-11" db="EMBL/GenBank/DDBJ databases">
        <title>The Damaraland mole rat (Fukomys damarensis) genome and evolution of African mole rats.</title>
        <authorList>
            <person name="Gladyshev V.N."/>
            <person name="Fang X."/>
        </authorList>
    </citation>
    <scope>NUCLEOTIDE SEQUENCE [LARGE SCALE GENOMIC DNA]</scope>
    <source>
        <tissue evidence="12">Liver</tissue>
    </source>
</reference>
<evidence type="ECO:0000256" key="4">
    <source>
        <dbReference type="ARBA" id="ARBA00022989"/>
    </source>
</evidence>
<dbReference type="GO" id="GO:0001817">
    <property type="term" value="P:regulation of cytokine production"/>
    <property type="evidence" value="ECO:0007669"/>
    <property type="project" value="TreeGrafter"/>
</dbReference>
<dbReference type="GO" id="GO:0005102">
    <property type="term" value="F:signaling receptor binding"/>
    <property type="evidence" value="ECO:0007669"/>
    <property type="project" value="TreeGrafter"/>
</dbReference>
<keyword evidence="13" id="KW-1185">Reference proteome</keyword>
<name>A0A091DTT1_FUKDA</name>
<evidence type="ECO:0000259" key="11">
    <source>
        <dbReference type="PROSITE" id="PS50835"/>
    </source>
</evidence>
<accession>A0A091DTT1</accession>
<dbReference type="Proteomes" id="UP000028990">
    <property type="component" value="Unassembled WGS sequence"/>
</dbReference>
<evidence type="ECO:0000256" key="1">
    <source>
        <dbReference type="ARBA" id="ARBA00004479"/>
    </source>
</evidence>
<dbReference type="SMART" id="SM00449">
    <property type="entry name" value="SPRY"/>
    <property type="match status" value="1"/>
</dbReference>
<dbReference type="STRING" id="885580.ENSFDAP00000008757"/>
<dbReference type="InterPro" id="IPR043136">
    <property type="entry name" value="B30.2/SPRY_sf"/>
</dbReference>
<dbReference type="PROSITE" id="PS50188">
    <property type="entry name" value="B302_SPRY"/>
    <property type="match status" value="1"/>
</dbReference>
<dbReference type="EMBL" id="KN122054">
    <property type="protein sequence ID" value="KFO33893.1"/>
    <property type="molecule type" value="Genomic_DNA"/>
</dbReference>
<dbReference type="PANTHER" id="PTHR24100">
    <property type="entry name" value="BUTYROPHILIN"/>
    <property type="match status" value="1"/>
</dbReference>
<comment type="subcellular location">
    <subcellularLocation>
        <location evidence="1">Membrane</location>
        <topology evidence="1">Single-pass type I membrane protein</topology>
    </subcellularLocation>
</comment>
<feature type="transmembrane region" description="Helical" evidence="9">
    <location>
        <begin position="304"/>
        <end position="330"/>
    </location>
</feature>
<evidence type="ECO:0000259" key="10">
    <source>
        <dbReference type="PROSITE" id="PS50188"/>
    </source>
</evidence>
<gene>
    <name evidence="12" type="ORF">H920_04887</name>
</gene>
<dbReference type="InterPro" id="IPR036179">
    <property type="entry name" value="Ig-like_dom_sf"/>
</dbReference>
<keyword evidence="7" id="KW-0325">Glycoprotein</keyword>
<dbReference type="InterPro" id="IPR007110">
    <property type="entry name" value="Ig-like_dom"/>
</dbReference>
<keyword evidence="3" id="KW-0732">Signal</keyword>
<keyword evidence="4 9" id="KW-1133">Transmembrane helix</keyword>
<dbReference type="InterPro" id="IPR053896">
    <property type="entry name" value="BTN3A2-like_Ig-C"/>
</dbReference>
<feature type="domain" description="Ig-like" evidence="11">
    <location>
        <begin position="75"/>
        <end position="198"/>
    </location>
</feature>
<proteinExistence type="predicted"/>
<keyword evidence="6" id="KW-1015">Disulfide bond</keyword>
<dbReference type="AlphaFoldDB" id="A0A091DTT1"/>
<dbReference type="InterPro" id="IPR006574">
    <property type="entry name" value="PRY"/>
</dbReference>
<dbReference type="Gene3D" id="2.60.40.10">
    <property type="entry name" value="Immunoglobulins"/>
    <property type="match status" value="2"/>
</dbReference>
<dbReference type="GO" id="GO:0009897">
    <property type="term" value="C:external side of plasma membrane"/>
    <property type="evidence" value="ECO:0007669"/>
    <property type="project" value="TreeGrafter"/>
</dbReference>
<dbReference type="Pfam" id="PF22705">
    <property type="entry name" value="C2-set_3"/>
    <property type="match status" value="2"/>
</dbReference>
<evidence type="ECO:0000256" key="8">
    <source>
        <dbReference type="ARBA" id="ARBA00023319"/>
    </source>
</evidence>
<dbReference type="Pfam" id="PF13765">
    <property type="entry name" value="PRY"/>
    <property type="match status" value="1"/>
</dbReference>
<evidence type="ECO:0000256" key="9">
    <source>
        <dbReference type="SAM" id="Phobius"/>
    </source>
</evidence>
<dbReference type="InterPro" id="IPR013320">
    <property type="entry name" value="ConA-like_dom_sf"/>
</dbReference>
<dbReference type="InterPro" id="IPR001870">
    <property type="entry name" value="B30.2/SPRY"/>
</dbReference>
<dbReference type="FunFam" id="2.60.120.920:FF:000004">
    <property type="entry name" value="Butyrophilin subfamily 1 member A1"/>
    <property type="match status" value="1"/>
</dbReference>
<dbReference type="InterPro" id="IPR003879">
    <property type="entry name" value="Butyrophylin_SPRY"/>
</dbReference>
<dbReference type="SMART" id="SM00589">
    <property type="entry name" value="PRY"/>
    <property type="match status" value="1"/>
</dbReference>
<dbReference type="PRINTS" id="PR01407">
    <property type="entry name" value="BUTYPHLNCDUF"/>
</dbReference>
<feature type="domain" description="Ig-like" evidence="11">
    <location>
        <begin position="206"/>
        <end position="292"/>
    </location>
</feature>
<dbReference type="SUPFAM" id="SSF49899">
    <property type="entry name" value="Concanavalin A-like lectins/glucanases"/>
    <property type="match status" value="1"/>
</dbReference>
<evidence type="ECO:0000256" key="2">
    <source>
        <dbReference type="ARBA" id="ARBA00022692"/>
    </source>
</evidence>
<protein>
    <submittedName>
        <fullName evidence="12">Butyrophilin subfamily 1 member A1</fullName>
    </submittedName>
</protein>
<organism evidence="12 13">
    <name type="scientific">Fukomys damarensis</name>
    <name type="common">Damaraland mole rat</name>
    <name type="synonym">Cryptomys damarensis</name>
    <dbReference type="NCBI Taxonomy" id="885580"/>
    <lineage>
        <taxon>Eukaryota</taxon>
        <taxon>Metazoa</taxon>
        <taxon>Chordata</taxon>
        <taxon>Craniata</taxon>
        <taxon>Vertebrata</taxon>
        <taxon>Euteleostomi</taxon>
        <taxon>Mammalia</taxon>
        <taxon>Eutheria</taxon>
        <taxon>Euarchontoglires</taxon>
        <taxon>Glires</taxon>
        <taxon>Rodentia</taxon>
        <taxon>Hystricomorpha</taxon>
        <taxon>Bathyergidae</taxon>
        <taxon>Fukomys</taxon>
    </lineage>
</organism>
<keyword evidence="5 9" id="KW-0472">Membrane</keyword>
<keyword evidence="8" id="KW-0393">Immunoglobulin domain</keyword>
<dbReference type="Gene3D" id="2.60.120.920">
    <property type="match status" value="1"/>
</dbReference>
<sequence length="577" mass="63979">MQEGNGQKYGCFHTTANYYTVNMGEGSGMHEDKTRLQGIAMLRIHGIRAFAEGVYRCPFREAFLQLRVAALGSDPHIGMEVQENGEIRLECTSVGWYPEPQVQWTTRAGEKFLSTFESRSPDQEGLFTVAASVIIRDTSLENVSCCIHNLLLGQQKEVGISTSALFDVIGPARAADEGDYRCLFRDNASSGEAIVRLRVAALGSDPHIGMEVQENGEIRLECTSVGWYPEPQVQWTTRAGEKFLSTFESRSPDQEGLFTVAASVIIRDTSLENVSCCIHNLLLGQQKEVGISISAPFVPRLTPWQVAVAVILTVLGLLTIGSIVFIWRLYKDRFRERKSEFSSKELKKASLHAVDVTLDPDTAHPHLFLYADSKSVRLEDSRQKLPEKAERFDSWPCVLGREAFTSGRHYWEVEVGDRTDWVVGVCKEDVIKKGFDPLTPENGFWAVELYGNGYWALTQVRTPLSLAGPLHRVGIFLDYDSGDISFFNMTNGSHIYTFSSISFSGPLRPFFCLWSCGKKPLTICSVADGPEEVKVVADAQALSKDIPLSPLGEESASGDADTLHYKLIPLQISQGAP</sequence>
<dbReference type="InterPro" id="IPR037958">
    <property type="entry name" value="SPRY/PRY_BTN1/2"/>
</dbReference>
<evidence type="ECO:0000256" key="6">
    <source>
        <dbReference type="ARBA" id="ARBA00023157"/>
    </source>
</evidence>
<dbReference type="FunFam" id="2.60.40.10:FF:000088">
    <property type="entry name" value="Butyrophilin subfamily 1 member A1"/>
    <property type="match status" value="2"/>
</dbReference>
<dbReference type="InterPro" id="IPR003877">
    <property type="entry name" value="SPRY_dom"/>
</dbReference>
<dbReference type="GO" id="GO:0050852">
    <property type="term" value="P:T cell receptor signaling pathway"/>
    <property type="evidence" value="ECO:0007669"/>
    <property type="project" value="TreeGrafter"/>
</dbReference>
<feature type="domain" description="B30.2/SPRY" evidence="10">
    <location>
        <begin position="336"/>
        <end position="530"/>
    </location>
</feature>
<evidence type="ECO:0000256" key="5">
    <source>
        <dbReference type="ARBA" id="ARBA00023136"/>
    </source>
</evidence>
<evidence type="ECO:0000256" key="7">
    <source>
        <dbReference type="ARBA" id="ARBA00023180"/>
    </source>
</evidence>
<dbReference type="CDD" id="cd15819">
    <property type="entry name" value="SPRY_PRY_BTN1_2"/>
    <property type="match status" value="1"/>
</dbReference>
<dbReference type="Pfam" id="PF00622">
    <property type="entry name" value="SPRY"/>
    <property type="match status" value="1"/>
</dbReference>
<dbReference type="eggNOG" id="ENOG502QSRZ">
    <property type="taxonomic scope" value="Eukaryota"/>
</dbReference>
<keyword evidence="2 9" id="KW-0812">Transmembrane</keyword>
<dbReference type="PROSITE" id="PS50835">
    <property type="entry name" value="IG_LIKE"/>
    <property type="match status" value="2"/>
</dbReference>
<evidence type="ECO:0000313" key="12">
    <source>
        <dbReference type="EMBL" id="KFO33893.1"/>
    </source>
</evidence>
<dbReference type="SUPFAM" id="SSF48726">
    <property type="entry name" value="Immunoglobulin"/>
    <property type="match status" value="2"/>
</dbReference>
<evidence type="ECO:0000313" key="13">
    <source>
        <dbReference type="Proteomes" id="UP000028990"/>
    </source>
</evidence>
<dbReference type="PANTHER" id="PTHR24100:SF138">
    <property type="entry name" value="BUTYROPHILIN SUBFAMILY 1 MEMBER A1"/>
    <property type="match status" value="1"/>
</dbReference>